<name>A0A7V8SXQ4_9BACT</name>
<accession>A0A7V8SXQ4</accession>
<keyword evidence="2" id="KW-1185">Reference proteome</keyword>
<proteinExistence type="predicted"/>
<evidence type="ECO:0000313" key="1">
    <source>
        <dbReference type="EMBL" id="MBA0086595.1"/>
    </source>
</evidence>
<dbReference type="Proteomes" id="UP000567293">
    <property type="component" value="Unassembled WGS sequence"/>
</dbReference>
<evidence type="ECO:0000313" key="2">
    <source>
        <dbReference type="Proteomes" id="UP000567293"/>
    </source>
</evidence>
<organism evidence="1 2">
    <name type="scientific">Candidatus Acidiferrum panamense</name>
    <dbReference type="NCBI Taxonomy" id="2741543"/>
    <lineage>
        <taxon>Bacteria</taxon>
        <taxon>Pseudomonadati</taxon>
        <taxon>Acidobacteriota</taxon>
        <taxon>Terriglobia</taxon>
        <taxon>Candidatus Acidiferrales</taxon>
        <taxon>Candidatus Acidiferrum</taxon>
    </lineage>
</organism>
<dbReference type="EMBL" id="JACDQQ010001591">
    <property type="protein sequence ID" value="MBA0086595.1"/>
    <property type="molecule type" value="Genomic_DNA"/>
</dbReference>
<gene>
    <name evidence="1" type="ORF">HRJ53_16565</name>
</gene>
<dbReference type="AlphaFoldDB" id="A0A7V8SXQ4"/>
<sequence length="135" mass="15898">MPPAPSIEEETESETFELVEPAPAAAEEFAKEFDVNRLSVEEQELHRRANRVAKVSMQDIKMLRPEQVRLGRENRDLCIRLKDDIEKAHREYDRRFRPIMGHPVDYFYRWLVEILADGDPHALGEYPYSTPARHH</sequence>
<reference evidence="1" key="1">
    <citation type="submission" date="2020-06" db="EMBL/GenBank/DDBJ databases">
        <title>Legume-microbial interactions unlock mineral nutrients during tropical forest succession.</title>
        <authorList>
            <person name="Epihov D.Z."/>
        </authorList>
    </citation>
    <scope>NUCLEOTIDE SEQUENCE [LARGE SCALE GENOMIC DNA]</scope>
    <source>
        <strain evidence="1">Pan2503</strain>
    </source>
</reference>
<protein>
    <submittedName>
        <fullName evidence="1">Uncharacterized protein</fullName>
    </submittedName>
</protein>
<comment type="caution">
    <text evidence="1">The sequence shown here is derived from an EMBL/GenBank/DDBJ whole genome shotgun (WGS) entry which is preliminary data.</text>
</comment>